<evidence type="ECO:0000256" key="1">
    <source>
        <dbReference type="ARBA" id="ARBA00006303"/>
    </source>
</evidence>
<feature type="binding site" evidence="8">
    <location>
        <position position="216"/>
    </location>
    <ligand>
        <name>L-aspartate</name>
        <dbReference type="ChEBI" id="CHEBI:29991"/>
    </ligand>
</feature>
<dbReference type="PRINTS" id="PR01042">
    <property type="entry name" value="TRNASYNTHASP"/>
</dbReference>
<proteinExistence type="inferred from homology"/>
<evidence type="ECO:0000256" key="2">
    <source>
        <dbReference type="ARBA" id="ARBA00011738"/>
    </source>
</evidence>
<dbReference type="InterPro" id="IPR004365">
    <property type="entry name" value="NA-bd_OB_tRNA"/>
</dbReference>
<feature type="binding site" evidence="8">
    <location>
        <begin position="216"/>
        <end position="218"/>
    </location>
    <ligand>
        <name>ATP</name>
        <dbReference type="ChEBI" id="CHEBI:30616"/>
    </ligand>
</feature>
<evidence type="ECO:0000256" key="4">
    <source>
        <dbReference type="ARBA" id="ARBA00022741"/>
    </source>
</evidence>
<dbReference type="NCBIfam" id="NF001750">
    <property type="entry name" value="PRK00476.1"/>
    <property type="match status" value="1"/>
</dbReference>
<dbReference type="GO" id="GO:0005737">
    <property type="term" value="C:cytoplasm"/>
    <property type="evidence" value="ECO:0007669"/>
    <property type="project" value="UniProtKB-SubCell"/>
</dbReference>
<dbReference type="OrthoDB" id="9802326at2"/>
<reference evidence="10 11" key="2">
    <citation type="submission" date="2018-10" db="EMBL/GenBank/DDBJ databases">
        <title>Detection and isolation of Mycoplasma hominis as a predominant microorganism from pelvic cavity of patient with salpingitis and tubo-ovarian abscess.</title>
        <authorList>
            <person name="Guschin A.E."/>
            <person name="Khayrullina G.A."/>
            <person name="Rakovskaya I.V."/>
            <person name="Shelenkov A.A."/>
            <person name="Shagin D.A."/>
        </authorList>
    </citation>
    <scope>NUCLEOTIDE SEQUENCE [LARGE SCALE GENOMIC DNA]</scope>
    <source>
        <strain evidence="11">TOA</strain>
    </source>
</reference>
<feature type="binding site" evidence="8">
    <location>
        <position position="225"/>
    </location>
    <ligand>
        <name>ATP</name>
        <dbReference type="ChEBI" id="CHEBI:30616"/>
    </ligand>
</feature>
<dbReference type="CDD" id="cd00777">
    <property type="entry name" value="AspRS_core"/>
    <property type="match status" value="1"/>
</dbReference>
<dbReference type="NCBIfam" id="TIGR00459">
    <property type="entry name" value="aspS_bact"/>
    <property type="match status" value="1"/>
</dbReference>
<dbReference type="InterPro" id="IPR002312">
    <property type="entry name" value="Asp/Asn-tRNA-synth_IIb"/>
</dbReference>
<comment type="caution">
    <text evidence="8">Lacks conserved residue(s) required for the propagation of feature annotation.</text>
</comment>
<dbReference type="EC" id="6.1.1.12" evidence="8"/>
<dbReference type="HAMAP" id="MF_00044">
    <property type="entry name" value="Asp_tRNA_synth_type1"/>
    <property type="match status" value="1"/>
</dbReference>
<dbReference type="GO" id="GO:0005524">
    <property type="term" value="F:ATP binding"/>
    <property type="evidence" value="ECO:0007669"/>
    <property type="project" value="UniProtKB-UniRule"/>
</dbReference>
<sequence length="564" mass="65724">MKTMNKNYCGTLCINDLNKEVELCGWIANKRKFKQQVFIDLRDSSGVVQLIFQNVSDPLLTKESCIYVKGTVQKRLEVNPALKTGEIEVIVSDYKIFNSAKQIPFEINNSKSTNDANEDIRLEYRFLDLREERMLNNLRLRHKFLLLVRNFFDKQGYIEVETPILGKSTPEGARDYLVPTRRKGRFFALPQSPQLFKQLLMAAGFEKYFQIARVFRDEDLRKDRQPEFTQLDIEMSFGSQEEIFKLCEEMWKDVLSQLGYKIETPFPKMDFFYSMAHYGNDKPDTRFGFLIEDYSKQLATKYNKKFVKAIVFDRNINEHKQIINETFKKNNGQILDIFDLKEANKSEFQCLLDKAKEDNISTPWAIISANDLEEDALKSLGAIRTIANDLYKLADPNQLNFLWLVNWPMFEYDRETKTYSPAHHAFTQFEESTMKYLETGELEKVRAKSYDLVLNGFELGSGSIRIYDPKIQKKMFDVINLSEKQQQDRFGFFLKAFEYGLPPHNGIAFGVERILMILTKSESIRDVIAFPKNAKGIDLLTSAPSDVTKEQLDEYGLELKINKK</sequence>
<dbReference type="Proteomes" id="UP000029712">
    <property type="component" value="Chromosome"/>
</dbReference>
<comment type="function">
    <text evidence="8">Catalyzes the attachment of L-aspartate to tRNA(Asp) in a two-step reaction: L-aspartate is first activated by ATP to form Asp-AMP and then transferred to the acceptor end of tRNA(Asp).</text>
</comment>
<feature type="binding site" evidence="8">
    <location>
        <position position="458"/>
    </location>
    <ligand>
        <name>ATP</name>
        <dbReference type="ChEBI" id="CHEBI:30616"/>
    </ligand>
</feature>
<dbReference type="SUPFAM" id="SSF50249">
    <property type="entry name" value="Nucleic acid-binding proteins"/>
    <property type="match status" value="1"/>
</dbReference>
<dbReference type="InterPro" id="IPR006195">
    <property type="entry name" value="aa-tRNA-synth_II"/>
</dbReference>
<dbReference type="PANTHER" id="PTHR22594">
    <property type="entry name" value="ASPARTYL/LYSYL-TRNA SYNTHETASE"/>
    <property type="match status" value="1"/>
</dbReference>
<keyword evidence="3 8" id="KW-0436">Ligase</keyword>
<evidence type="ECO:0000256" key="5">
    <source>
        <dbReference type="ARBA" id="ARBA00022840"/>
    </source>
</evidence>
<evidence type="ECO:0000256" key="7">
    <source>
        <dbReference type="ARBA" id="ARBA00023146"/>
    </source>
</evidence>
<dbReference type="PANTHER" id="PTHR22594:SF5">
    <property type="entry name" value="ASPARTATE--TRNA LIGASE, MITOCHONDRIAL"/>
    <property type="match status" value="1"/>
</dbReference>
<name>A0A454C9D0_METHO</name>
<comment type="subunit">
    <text evidence="2 8">Homodimer.</text>
</comment>
<organism evidence="10 11">
    <name type="scientific">Metamycoplasma hominis</name>
    <name type="common">Mycoplasma hominis</name>
    <dbReference type="NCBI Taxonomy" id="2098"/>
    <lineage>
        <taxon>Bacteria</taxon>
        <taxon>Bacillati</taxon>
        <taxon>Mycoplasmatota</taxon>
        <taxon>Mycoplasmoidales</taxon>
        <taxon>Metamycoplasmataceae</taxon>
        <taxon>Metamycoplasma</taxon>
    </lineage>
</organism>
<comment type="catalytic activity">
    <reaction evidence="8">
        <text>tRNA(Asp) + L-aspartate + ATP = L-aspartyl-tRNA(Asp) + AMP + diphosphate</text>
        <dbReference type="Rhea" id="RHEA:19649"/>
        <dbReference type="Rhea" id="RHEA-COMP:9660"/>
        <dbReference type="Rhea" id="RHEA-COMP:9678"/>
        <dbReference type="ChEBI" id="CHEBI:29991"/>
        <dbReference type="ChEBI" id="CHEBI:30616"/>
        <dbReference type="ChEBI" id="CHEBI:33019"/>
        <dbReference type="ChEBI" id="CHEBI:78442"/>
        <dbReference type="ChEBI" id="CHEBI:78516"/>
        <dbReference type="ChEBI" id="CHEBI:456215"/>
        <dbReference type="EC" id="6.1.1.12"/>
    </reaction>
</comment>
<dbReference type="InterPro" id="IPR004524">
    <property type="entry name" value="Asp-tRNA-ligase_1"/>
</dbReference>
<dbReference type="AlphaFoldDB" id="A0A454C9D0"/>
<dbReference type="GO" id="GO:0004815">
    <property type="term" value="F:aspartate-tRNA ligase activity"/>
    <property type="evidence" value="ECO:0007669"/>
    <property type="project" value="UniProtKB-UniRule"/>
</dbReference>
<feature type="binding site" evidence="8">
    <location>
        <position position="423"/>
    </location>
    <ligand>
        <name>L-aspartate</name>
        <dbReference type="ChEBI" id="CHEBI:29991"/>
    </ligand>
</feature>
<keyword evidence="6 8" id="KW-0648">Protein biosynthesis</keyword>
<evidence type="ECO:0000256" key="8">
    <source>
        <dbReference type="HAMAP-Rule" id="MF_00044"/>
    </source>
</evidence>
<dbReference type="InterPro" id="IPR012340">
    <property type="entry name" value="NA-bd_OB-fold"/>
</dbReference>
<dbReference type="Pfam" id="PF00152">
    <property type="entry name" value="tRNA-synt_2"/>
    <property type="match status" value="1"/>
</dbReference>
<dbReference type="EMBL" id="CP033021">
    <property type="protein sequence ID" value="AYN65314.1"/>
    <property type="molecule type" value="Genomic_DNA"/>
</dbReference>
<feature type="region of interest" description="Aspartate" evidence="8">
    <location>
        <begin position="194"/>
        <end position="197"/>
    </location>
</feature>
<feature type="domain" description="Aminoacyl-transfer RNA synthetases class-II family profile" evidence="9">
    <location>
        <begin position="138"/>
        <end position="531"/>
    </location>
</feature>
<keyword evidence="5 8" id="KW-0067">ATP-binding</keyword>
<dbReference type="Gene3D" id="2.40.50.140">
    <property type="entry name" value="Nucleic acid-binding proteins"/>
    <property type="match status" value="1"/>
</dbReference>
<dbReference type="GO" id="GO:0003676">
    <property type="term" value="F:nucleic acid binding"/>
    <property type="evidence" value="ECO:0007669"/>
    <property type="project" value="InterPro"/>
</dbReference>
<evidence type="ECO:0000259" key="9">
    <source>
        <dbReference type="PROSITE" id="PS50862"/>
    </source>
</evidence>
<protein>
    <recommendedName>
        <fullName evidence="8">Aspartate--tRNA ligase</fullName>
        <ecNumber evidence="8">6.1.1.12</ecNumber>
    </recommendedName>
    <alternativeName>
        <fullName evidence="8">Aspartyl-tRNA synthetase</fullName>
        <shortName evidence="8">AspRS</shortName>
    </alternativeName>
</protein>
<dbReference type="Gene3D" id="3.30.1360.30">
    <property type="entry name" value="GAD-like domain"/>
    <property type="match status" value="1"/>
</dbReference>
<dbReference type="PROSITE" id="PS50862">
    <property type="entry name" value="AA_TRNA_LIGASE_II"/>
    <property type="match status" value="1"/>
</dbReference>
<dbReference type="InterPro" id="IPR045864">
    <property type="entry name" value="aa-tRNA-synth_II/BPL/LPL"/>
</dbReference>
<evidence type="ECO:0000313" key="11">
    <source>
        <dbReference type="Proteomes" id="UP000029712"/>
    </source>
</evidence>
<dbReference type="GO" id="GO:0006422">
    <property type="term" value="P:aspartyl-tRNA aminoacylation"/>
    <property type="evidence" value="ECO:0007669"/>
    <property type="project" value="UniProtKB-UniRule"/>
</dbReference>
<evidence type="ECO:0000313" key="10">
    <source>
        <dbReference type="EMBL" id="AYN65314.1"/>
    </source>
</evidence>
<comment type="subcellular location">
    <subcellularLocation>
        <location evidence="8">Cytoplasm</location>
    </subcellularLocation>
</comment>
<dbReference type="RefSeq" id="WP_036438994.1">
    <property type="nucleotide sequence ID" value="NZ_CP009677.1"/>
</dbReference>
<accession>A0A454C9D0</accession>
<dbReference type="InterPro" id="IPR004115">
    <property type="entry name" value="GAD-like_sf"/>
</dbReference>
<dbReference type="InterPro" id="IPR004364">
    <property type="entry name" value="Aa-tRNA-synt_II"/>
</dbReference>
<dbReference type="InterPro" id="IPR047090">
    <property type="entry name" value="AspRS_core"/>
</dbReference>
<dbReference type="Gene3D" id="3.30.930.10">
    <property type="entry name" value="Bira Bifunctional Protein, Domain 2"/>
    <property type="match status" value="1"/>
</dbReference>
<feature type="binding site" evidence="8">
    <location>
        <position position="171"/>
    </location>
    <ligand>
        <name>L-aspartate</name>
        <dbReference type="ChEBI" id="CHEBI:29991"/>
    </ligand>
</feature>
<evidence type="ECO:0000256" key="6">
    <source>
        <dbReference type="ARBA" id="ARBA00022917"/>
    </source>
</evidence>
<comment type="similarity">
    <text evidence="1 8">Belongs to the class-II aminoacyl-tRNA synthetase family. Type 1 subfamily.</text>
</comment>
<dbReference type="InterPro" id="IPR047089">
    <property type="entry name" value="Asp-tRNA-ligase_1_N"/>
</dbReference>
<keyword evidence="8" id="KW-0963">Cytoplasm</keyword>
<gene>
    <name evidence="8 10" type="primary">aspS</name>
    <name evidence="10" type="ORF">KN71_001170</name>
</gene>
<reference evidence="10 11" key="1">
    <citation type="submission" date="2014-08" db="EMBL/GenBank/DDBJ databases">
        <authorList>
            <person name="Kuleshov K."/>
            <person name="Dedkov V."/>
            <person name="Markelov M."/>
            <person name="Pimkina E."/>
        </authorList>
    </citation>
    <scope>NUCLEOTIDE SEQUENCE [LARGE SCALE GENOMIC DNA]</scope>
    <source>
        <strain evidence="11">TOA</strain>
    </source>
</reference>
<dbReference type="CDD" id="cd04317">
    <property type="entry name" value="EcAspRS_like_N"/>
    <property type="match status" value="1"/>
</dbReference>
<keyword evidence="7 8" id="KW-0030">Aminoacyl-tRNA synthetase</keyword>
<feature type="binding site" evidence="8">
    <location>
        <begin position="510"/>
        <end position="513"/>
    </location>
    <ligand>
        <name>ATP</name>
        <dbReference type="ChEBI" id="CHEBI:30616"/>
    </ligand>
</feature>
<dbReference type="SUPFAM" id="SSF55681">
    <property type="entry name" value="Class II aaRS and biotin synthetases"/>
    <property type="match status" value="1"/>
</dbReference>
<evidence type="ECO:0000256" key="3">
    <source>
        <dbReference type="ARBA" id="ARBA00022598"/>
    </source>
</evidence>
<keyword evidence="4 8" id="KW-0547">Nucleotide-binding</keyword>
<dbReference type="Pfam" id="PF01336">
    <property type="entry name" value="tRNA_anti-codon"/>
    <property type="match status" value="1"/>
</dbReference>
<feature type="binding site" evidence="8">
    <location>
        <position position="465"/>
    </location>
    <ligand>
        <name>L-aspartate</name>
        <dbReference type="ChEBI" id="CHEBI:29991"/>
    </ligand>
</feature>